<dbReference type="PANTHER" id="PTHR11161">
    <property type="entry name" value="O-ACYLTRANSFERASE"/>
    <property type="match status" value="1"/>
</dbReference>
<feature type="signal peptide" evidence="2">
    <location>
        <begin position="1"/>
        <end position="17"/>
    </location>
</feature>
<evidence type="ECO:0000259" key="3">
    <source>
        <dbReference type="SMART" id="SM00703"/>
    </source>
</evidence>
<dbReference type="PANTHER" id="PTHR11161:SF71">
    <property type="entry name" value="NOSE RESISTANT-TO-FLUOXETINE PROTEIN N-TERMINAL DOMAIN-CONTAINING PROTEIN"/>
    <property type="match status" value="1"/>
</dbReference>
<feature type="transmembrane region" description="Helical" evidence="1">
    <location>
        <begin position="596"/>
        <end position="618"/>
    </location>
</feature>
<feature type="transmembrane region" description="Helical" evidence="1">
    <location>
        <begin position="489"/>
        <end position="510"/>
    </location>
</feature>
<feature type="transmembrane region" description="Helical" evidence="1">
    <location>
        <begin position="407"/>
        <end position="429"/>
    </location>
</feature>
<feature type="chain" id="PRO_5008586479" description="Nose resistant-to-fluoxetine protein N-terminal domain-containing protein" evidence="2">
    <location>
        <begin position="18"/>
        <end position="659"/>
    </location>
</feature>
<keyword evidence="1" id="KW-0472">Membrane</keyword>
<accession>A0A1B6KDE2</accession>
<feature type="transmembrane region" description="Helical" evidence="1">
    <location>
        <begin position="566"/>
        <end position="584"/>
    </location>
</feature>
<proteinExistence type="predicted"/>
<dbReference type="InterPro" id="IPR006621">
    <property type="entry name" value="Nose-resist-to-fluoxetine_N"/>
</dbReference>
<protein>
    <recommendedName>
        <fullName evidence="3">Nose resistant-to-fluoxetine protein N-terminal domain-containing protein</fullName>
    </recommendedName>
</protein>
<dbReference type="InterPro" id="IPR002656">
    <property type="entry name" value="Acyl_transf_3_dom"/>
</dbReference>
<dbReference type="EMBL" id="GEBQ01030520">
    <property type="protein sequence ID" value="JAT09457.1"/>
    <property type="molecule type" value="Transcribed_RNA"/>
</dbReference>
<feature type="transmembrane region" description="Helical" evidence="1">
    <location>
        <begin position="281"/>
        <end position="300"/>
    </location>
</feature>
<dbReference type="Pfam" id="PF20146">
    <property type="entry name" value="NRF"/>
    <property type="match status" value="1"/>
</dbReference>
<organism evidence="4">
    <name type="scientific">Graphocephala atropunctata</name>
    <dbReference type="NCBI Taxonomy" id="36148"/>
    <lineage>
        <taxon>Eukaryota</taxon>
        <taxon>Metazoa</taxon>
        <taxon>Ecdysozoa</taxon>
        <taxon>Arthropoda</taxon>
        <taxon>Hexapoda</taxon>
        <taxon>Insecta</taxon>
        <taxon>Pterygota</taxon>
        <taxon>Neoptera</taxon>
        <taxon>Paraneoptera</taxon>
        <taxon>Hemiptera</taxon>
        <taxon>Auchenorrhyncha</taxon>
        <taxon>Membracoidea</taxon>
        <taxon>Cicadellidae</taxon>
        <taxon>Cicadellinae</taxon>
        <taxon>Cicadellini</taxon>
        <taxon>Graphocephala</taxon>
    </lineage>
</organism>
<keyword evidence="2" id="KW-0732">Signal</keyword>
<gene>
    <name evidence="4" type="ORF">g.11122</name>
</gene>
<feature type="transmembrane region" description="Helical" evidence="1">
    <location>
        <begin position="223"/>
        <end position="245"/>
    </location>
</feature>
<name>A0A1B6KDE2_9HEMI</name>
<keyword evidence="1" id="KW-0812">Transmembrane</keyword>
<dbReference type="Pfam" id="PF01757">
    <property type="entry name" value="Acyl_transf_3"/>
    <property type="match status" value="1"/>
</dbReference>
<evidence type="ECO:0000256" key="1">
    <source>
        <dbReference type="SAM" id="Phobius"/>
    </source>
</evidence>
<dbReference type="GO" id="GO:0016747">
    <property type="term" value="F:acyltransferase activity, transferring groups other than amino-acyl groups"/>
    <property type="evidence" value="ECO:0007669"/>
    <property type="project" value="InterPro"/>
</dbReference>
<feature type="transmembrane region" description="Helical" evidence="1">
    <location>
        <begin position="522"/>
        <end position="545"/>
    </location>
</feature>
<dbReference type="SMART" id="SM00703">
    <property type="entry name" value="NRF"/>
    <property type="match status" value="1"/>
</dbReference>
<evidence type="ECO:0000313" key="4">
    <source>
        <dbReference type="EMBL" id="JAT09457.1"/>
    </source>
</evidence>
<keyword evidence="1" id="KW-1133">Transmembrane helix</keyword>
<dbReference type="AlphaFoldDB" id="A0A1B6KDE2"/>
<dbReference type="InterPro" id="IPR052728">
    <property type="entry name" value="O2_lipid_transport_reg"/>
</dbReference>
<feature type="transmembrane region" description="Helical" evidence="1">
    <location>
        <begin position="381"/>
        <end position="400"/>
    </location>
</feature>
<feature type="transmembrane region" description="Helical" evidence="1">
    <location>
        <begin position="459"/>
        <end position="477"/>
    </location>
</feature>
<dbReference type="PROSITE" id="PS51257">
    <property type="entry name" value="PROKAR_LIPOPROTEIN"/>
    <property type="match status" value="1"/>
</dbReference>
<sequence>MRVVLLVLLSGFSISCGLRLPPALDISLLESPEVGCAADLAALRGGLDTGQTWALTMVDASVRSPVGLLSQTAVQFGDFDECLTLASDAPVSPQFCLANVSPAENTSELWSLTRWGLCVPASCSASGLQTSLQTYMDDRDARVMVEVLPVSCTTKETTSRSLTVADGVFIMLVVFAVVVVGAATVYDLVTRKDYDGVSPPSTISQCLSIRQGWYSLQRADQPVLGVDLGALYGLHGFAFFFVLMGHRFGSHFMFMHVTNYRTVEHMFVDSWFSIWACHMDLFVDIFFFMSAFLLAVLYYAQLHKRFVSPIKVYFYRLCRLVPMYALVVFFYATLLRQLGDGPLWNMFMDVEQGACRQNWWANLLFINTYVNTDNMCLLQSWYISCDFQLFIVATLLVFLLQRHERLGLFTVSIVFLASTLAAFFGTYLYDRPPTMLFFKDFWSDARRHDFFTTVYSQGHYRGTSYLVGLLAGCYTYRHRNHPFSKRWTWALQLTGVICCVLVYWSGSLFHDRSQPPGPLVEALYAATFHTVFGLSLALIVVACTVGHTTFLTHMVSWEGFIPLSKLSYCVYLVHNIPQFLWVASSRTPVYFNPLELVSWSIADLAVSLVISLVLCLTIETPVRYLVKFMVSGPPTTVVPQTVQTQKAYAARDTLDLEKG</sequence>
<feature type="transmembrane region" description="Helical" evidence="1">
    <location>
        <begin position="168"/>
        <end position="189"/>
    </location>
</feature>
<reference evidence="4" key="1">
    <citation type="submission" date="2015-11" db="EMBL/GenBank/DDBJ databases">
        <title>De novo transcriptome assembly of four potential Pierce s Disease insect vectors from Arizona vineyards.</title>
        <authorList>
            <person name="Tassone E.E."/>
        </authorList>
    </citation>
    <scope>NUCLEOTIDE SEQUENCE</scope>
</reference>
<evidence type="ECO:0000256" key="2">
    <source>
        <dbReference type="SAM" id="SignalP"/>
    </source>
</evidence>
<feature type="transmembrane region" description="Helical" evidence="1">
    <location>
        <begin position="312"/>
        <end position="334"/>
    </location>
</feature>
<feature type="domain" description="Nose resistant-to-fluoxetine protein N-terminal" evidence="3">
    <location>
        <begin position="33"/>
        <end position="145"/>
    </location>
</feature>